<comment type="caution">
    <text evidence="2">The sequence shown here is derived from an EMBL/GenBank/DDBJ whole genome shotgun (WGS) entry which is preliminary data.</text>
</comment>
<evidence type="ECO:0000256" key="1">
    <source>
        <dbReference type="SAM" id="MobiDB-lite"/>
    </source>
</evidence>
<dbReference type="OrthoDB" id="4223499at2"/>
<organism evidence="2 3">
    <name type="scientific">Streptomyces piniterrae</name>
    <dbReference type="NCBI Taxonomy" id="2571125"/>
    <lineage>
        <taxon>Bacteria</taxon>
        <taxon>Bacillati</taxon>
        <taxon>Actinomycetota</taxon>
        <taxon>Actinomycetes</taxon>
        <taxon>Kitasatosporales</taxon>
        <taxon>Streptomycetaceae</taxon>
        <taxon>Streptomyces</taxon>
    </lineage>
</organism>
<dbReference type="Proteomes" id="UP000308697">
    <property type="component" value="Unassembled WGS sequence"/>
</dbReference>
<dbReference type="EMBL" id="SUMB01000007">
    <property type="protein sequence ID" value="TJZ51163.1"/>
    <property type="molecule type" value="Genomic_DNA"/>
</dbReference>
<name>A0A4U0NBQ9_9ACTN</name>
<accession>A0A4U0NBQ9</accession>
<proteinExistence type="predicted"/>
<sequence length="154" mass="16267">MPESADRQEIRIRITGTNNPQQDNADLTAWLEREPWLTRQRHEWVTRTRPVDKADGPDGQDGSGAADGTDLGDMAVGVDDLVLVIVGAITAEITKSLSIAVREWLRRRKQDRAAGEQPAVAVGGDGGAPAPGDASPEHPDPGGPASEGGSTREG</sequence>
<dbReference type="AlphaFoldDB" id="A0A4U0NBQ9"/>
<feature type="compositionally biased region" description="Basic and acidic residues" evidence="1">
    <location>
        <begin position="1"/>
        <end position="12"/>
    </location>
</feature>
<feature type="region of interest" description="Disordered" evidence="1">
    <location>
        <begin position="108"/>
        <end position="154"/>
    </location>
</feature>
<keyword evidence="3" id="KW-1185">Reference proteome</keyword>
<evidence type="ECO:0000313" key="3">
    <source>
        <dbReference type="Proteomes" id="UP000308697"/>
    </source>
</evidence>
<dbReference type="RefSeq" id="WP_136741794.1">
    <property type="nucleotide sequence ID" value="NZ_SUMB01000007.1"/>
</dbReference>
<feature type="region of interest" description="Disordered" evidence="1">
    <location>
        <begin position="44"/>
        <end position="73"/>
    </location>
</feature>
<protein>
    <submittedName>
        <fullName evidence="2">Uncharacterized protein</fullName>
    </submittedName>
</protein>
<evidence type="ECO:0000313" key="2">
    <source>
        <dbReference type="EMBL" id="TJZ51163.1"/>
    </source>
</evidence>
<feature type="region of interest" description="Disordered" evidence="1">
    <location>
        <begin position="1"/>
        <end position="28"/>
    </location>
</feature>
<feature type="compositionally biased region" description="Basic and acidic residues" evidence="1">
    <location>
        <begin position="44"/>
        <end position="56"/>
    </location>
</feature>
<gene>
    <name evidence="2" type="ORF">FCH28_21990</name>
</gene>
<reference evidence="2 3" key="1">
    <citation type="submission" date="2019-04" db="EMBL/GenBank/DDBJ databases">
        <title>Streptomyces piniterrae sp. nov., a heliquinomycin-producing actinomycete isolated from rhizosphere soil of Pinus yunnanensis.</title>
        <authorList>
            <person name="Zhuang X."/>
            <person name="Zhao J."/>
        </authorList>
    </citation>
    <scope>NUCLEOTIDE SEQUENCE [LARGE SCALE GENOMIC DNA]</scope>
    <source>
        <strain evidence="3">jys28</strain>
    </source>
</reference>
<feature type="compositionally biased region" description="Polar residues" evidence="1">
    <location>
        <begin position="15"/>
        <end position="25"/>
    </location>
</feature>